<dbReference type="GO" id="GO:0005666">
    <property type="term" value="C:RNA polymerase III complex"/>
    <property type="evidence" value="ECO:0007669"/>
    <property type="project" value="InterPro"/>
</dbReference>
<protein>
    <recommendedName>
        <fullName evidence="3">DNA-directed RNA polymerase III subunit RPC9</fullName>
    </recommendedName>
</protein>
<gene>
    <name evidence="8" type="ORF">DTER00134_LOCUS13629</name>
</gene>
<dbReference type="InterPro" id="IPR005574">
    <property type="entry name" value="Rpb4/RPC9"/>
</dbReference>
<name>A0A7S3VPU9_DUNTE</name>
<dbReference type="GO" id="GO:0000166">
    <property type="term" value="F:nucleotide binding"/>
    <property type="evidence" value="ECO:0007669"/>
    <property type="project" value="InterPro"/>
</dbReference>
<evidence type="ECO:0000256" key="2">
    <source>
        <dbReference type="ARBA" id="ARBA00006898"/>
    </source>
</evidence>
<dbReference type="SMART" id="SM00657">
    <property type="entry name" value="RPOL4c"/>
    <property type="match status" value="1"/>
</dbReference>
<keyword evidence="6" id="KW-0539">Nucleus</keyword>
<dbReference type="PANTHER" id="PTHR15561:SF0">
    <property type="entry name" value="DNA-DIRECTED RNA POLYMERASE III SUBUNIT RPC9"/>
    <property type="match status" value="1"/>
</dbReference>
<comment type="similarity">
    <text evidence="2">Belongs to the eukaryotic RPC9 RNA polymerase subunit family.</text>
</comment>
<evidence type="ECO:0000256" key="1">
    <source>
        <dbReference type="ARBA" id="ARBA00004123"/>
    </source>
</evidence>
<dbReference type="InterPro" id="IPR038846">
    <property type="entry name" value="RPC9"/>
</dbReference>
<evidence type="ECO:0000259" key="7">
    <source>
        <dbReference type="SMART" id="SM00657"/>
    </source>
</evidence>
<accession>A0A7S3VPU9</accession>
<dbReference type="InterPro" id="IPR010997">
    <property type="entry name" value="HRDC-like_sf"/>
</dbReference>
<evidence type="ECO:0000256" key="3">
    <source>
        <dbReference type="ARBA" id="ARBA00016672"/>
    </source>
</evidence>
<dbReference type="Gene3D" id="1.20.1250.40">
    <property type="match status" value="1"/>
</dbReference>
<keyword evidence="4" id="KW-0240">DNA-directed RNA polymerase</keyword>
<organism evidence="8">
    <name type="scientific">Dunaliella tertiolecta</name>
    <name type="common">Green alga</name>
    <dbReference type="NCBI Taxonomy" id="3047"/>
    <lineage>
        <taxon>Eukaryota</taxon>
        <taxon>Viridiplantae</taxon>
        <taxon>Chlorophyta</taxon>
        <taxon>core chlorophytes</taxon>
        <taxon>Chlorophyceae</taxon>
        <taxon>CS clade</taxon>
        <taxon>Chlamydomonadales</taxon>
        <taxon>Dunaliellaceae</taxon>
        <taxon>Dunaliella</taxon>
    </lineage>
</organism>
<dbReference type="EMBL" id="HBIP01022765">
    <property type="protein sequence ID" value="CAE0498556.1"/>
    <property type="molecule type" value="Transcribed_RNA"/>
</dbReference>
<evidence type="ECO:0000256" key="5">
    <source>
        <dbReference type="ARBA" id="ARBA00023163"/>
    </source>
</evidence>
<sequence length="118" mass="13245">MRIEEPLVGLLTNLEVMRVLQERGAGGQMLGSAALPSEKLVYNYLASHSAGVREESAIKEFIALMEPFQLTKLEVFSIINACPTSTVEMYLLVENCDERLQEEQVDQIINLVAMHLQH</sequence>
<evidence type="ECO:0000256" key="6">
    <source>
        <dbReference type="ARBA" id="ARBA00023242"/>
    </source>
</evidence>
<dbReference type="InterPro" id="IPR038324">
    <property type="entry name" value="Rpb4/RPC9_sf"/>
</dbReference>
<proteinExistence type="inferred from homology"/>
<dbReference type="PANTHER" id="PTHR15561">
    <property type="entry name" value="CALCITONIN GENE-RELATED PEPTIDE-RECEPTOR COMPONENT PROTEIN"/>
    <property type="match status" value="1"/>
</dbReference>
<dbReference type="AlphaFoldDB" id="A0A7S3VPU9"/>
<evidence type="ECO:0000313" key="8">
    <source>
        <dbReference type="EMBL" id="CAE0498556.1"/>
    </source>
</evidence>
<dbReference type="GO" id="GO:0006384">
    <property type="term" value="P:transcription initiation at RNA polymerase III promoter"/>
    <property type="evidence" value="ECO:0007669"/>
    <property type="project" value="InterPro"/>
</dbReference>
<comment type="subcellular location">
    <subcellularLocation>
        <location evidence="1">Nucleus</location>
    </subcellularLocation>
</comment>
<keyword evidence="5" id="KW-0804">Transcription</keyword>
<dbReference type="SUPFAM" id="SSF47819">
    <property type="entry name" value="HRDC-like"/>
    <property type="match status" value="1"/>
</dbReference>
<feature type="domain" description="RNA polymerase Rpb4/RPC9 core" evidence="7">
    <location>
        <begin position="1"/>
        <end position="117"/>
    </location>
</feature>
<dbReference type="Pfam" id="PF03874">
    <property type="entry name" value="RNA_pol_Rpb4"/>
    <property type="match status" value="1"/>
</dbReference>
<reference evidence="8" key="1">
    <citation type="submission" date="2021-01" db="EMBL/GenBank/DDBJ databases">
        <authorList>
            <person name="Corre E."/>
            <person name="Pelletier E."/>
            <person name="Niang G."/>
            <person name="Scheremetjew M."/>
            <person name="Finn R."/>
            <person name="Kale V."/>
            <person name="Holt S."/>
            <person name="Cochrane G."/>
            <person name="Meng A."/>
            <person name="Brown T."/>
            <person name="Cohen L."/>
        </authorList>
    </citation>
    <scope>NUCLEOTIDE SEQUENCE</scope>
    <source>
        <strain evidence="8">CCMP1320</strain>
    </source>
</reference>
<dbReference type="InterPro" id="IPR006590">
    <property type="entry name" value="RNA_pol_Rpb4/RPC9_core"/>
</dbReference>
<evidence type="ECO:0000256" key="4">
    <source>
        <dbReference type="ARBA" id="ARBA00022478"/>
    </source>
</evidence>